<dbReference type="Ensembl" id="ENSCJAT00000022421.3">
    <property type="protein sequence ID" value="ENSCJAP00000021206.3"/>
    <property type="gene ID" value="ENSCJAG00000011534.3"/>
</dbReference>
<dbReference type="PROSITE" id="PS50262">
    <property type="entry name" value="G_PROTEIN_RECEP_F1_2"/>
    <property type="match status" value="1"/>
</dbReference>
<feature type="transmembrane region" description="Helical" evidence="18">
    <location>
        <begin position="178"/>
        <end position="200"/>
    </location>
</feature>
<evidence type="ECO:0000256" key="13">
    <source>
        <dbReference type="ARBA" id="ARBA00053872"/>
    </source>
</evidence>
<dbReference type="GO" id="GO:0032715">
    <property type="term" value="P:negative regulation of interleukin-6 production"/>
    <property type="evidence" value="ECO:0007669"/>
    <property type="project" value="Ensembl"/>
</dbReference>
<protein>
    <recommendedName>
        <fullName evidence="15">C5a anaphylatoxin chemotactic receptor 2</fullName>
    </recommendedName>
    <alternativeName>
        <fullName evidence="16">Complement component 5a receptor 2</fullName>
    </alternativeName>
    <alternativeName>
        <fullName evidence="17">G-protein coupled receptor 77</fullName>
    </alternativeName>
</protein>
<dbReference type="OMA" id="AWMENTS"/>
<evidence type="ECO:0000256" key="17">
    <source>
        <dbReference type="ARBA" id="ARBA00083911"/>
    </source>
</evidence>
<reference evidence="20" key="3">
    <citation type="submission" date="2025-09" db="UniProtKB">
        <authorList>
            <consortium name="Ensembl"/>
        </authorList>
    </citation>
    <scope>IDENTIFICATION</scope>
</reference>
<evidence type="ECO:0000313" key="21">
    <source>
        <dbReference type="Proteomes" id="UP000008225"/>
    </source>
</evidence>
<keyword evidence="4 18" id="KW-0812">Transmembrane</keyword>
<dbReference type="PRINTS" id="PR00237">
    <property type="entry name" value="GPCRRHODOPSN"/>
</dbReference>
<sequence>MDTLALQGHGVSSSEFSSCFSPAQTPGARMENASVSYDYGDYGDLSDLPVDCPDGTCLTIDPLRVVSLLLYVAIFLVGVPGNAMVARVTGKEARWRVGATWLLHLAVADLLCCLSLPILAVPIARGGHWPYGALGCQVLPSVILLTMYASVLLLAALSVDLCLLALGPAWWSMTQRACRVQVACGAAWTLALVLTMPSAVYRRLHQDYFPARLRCVVDYRGSSSTENAVTSVRFLFGFLGPLVAVVSCHIALLCRAARYRWPLGTAVMVGFFVCWAPYHLLGLVLTVAAPNSALLARALRAEPLVVGLALAHSCLNPMLFLYFGRAQLCQSLPAACHWALRESQDRDEGVDSKKSTSHDLVSEMEV</sequence>
<feature type="transmembrane region" description="Helical" evidence="18">
    <location>
        <begin position="143"/>
        <end position="166"/>
    </location>
</feature>
<evidence type="ECO:0000256" key="16">
    <source>
        <dbReference type="ARBA" id="ARBA00078355"/>
    </source>
</evidence>
<keyword evidence="3" id="KW-0597">Phosphoprotein</keyword>
<dbReference type="GO" id="GO:0045177">
    <property type="term" value="C:apical part of cell"/>
    <property type="evidence" value="ECO:0007669"/>
    <property type="project" value="Ensembl"/>
</dbReference>
<feature type="transmembrane region" description="Helical" evidence="18">
    <location>
        <begin position="266"/>
        <end position="289"/>
    </location>
</feature>
<keyword evidence="9" id="KW-0675">Receptor</keyword>
<evidence type="ECO:0000256" key="3">
    <source>
        <dbReference type="ARBA" id="ARBA00022553"/>
    </source>
</evidence>
<dbReference type="AlphaFoldDB" id="F6RNG2"/>
<dbReference type="GO" id="GO:0006935">
    <property type="term" value="P:chemotaxis"/>
    <property type="evidence" value="ECO:0007669"/>
    <property type="project" value="InterPro"/>
</dbReference>
<name>F6RNG2_CALJA</name>
<accession>F6RNG2</accession>
<dbReference type="GO" id="GO:0007200">
    <property type="term" value="P:phospholipase C-activating G protein-coupled receptor signaling pathway"/>
    <property type="evidence" value="ECO:0007669"/>
    <property type="project" value="TreeGrafter"/>
</dbReference>
<evidence type="ECO:0000256" key="10">
    <source>
        <dbReference type="ARBA" id="ARBA00023180"/>
    </source>
</evidence>
<dbReference type="InterPro" id="IPR000826">
    <property type="entry name" value="Formyl_rcpt-rel"/>
</dbReference>
<reference evidence="20" key="2">
    <citation type="submission" date="2025-08" db="UniProtKB">
        <authorList>
            <consortium name="Ensembl"/>
        </authorList>
    </citation>
    <scope>IDENTIFICATION</scope>
</reference>
<evidence type="ECO:0000256" key="4">
    <source>
        <dbReference type="ARBA" id="ARBA00022692"/>
    </source>
</evidence>
<evidence type="ECO:0000256" key="12">
    <source>
        <dbReference type="ARBA" id="ARBA00025736"/>
    </source>
</evidence>
<dbReference type="GO" id="GO:0004930">
    <property type="term" value="F:G protein-coupled receptor activity"/>
    <property type="evidence" value="ECO:0007669"/>
    <property type="project" value="UniProtKB-KW"/>
</dbReference>
<dbReference type="InterPro" id="IPR002234">
    <property type="entry name" value="Anphylx_rcpt_C3a/C5a1-2"/>
</dbReference>
<evidence type="ECO:0000313" key="20">
    <source>
        <dbReference type="Ensembl" id="ENSCJAP00000021206.3"/>
    </source>
</evidence>
<dbReference type="Bgee" id="ENSCJAG00000011534">
    <property type="expression patterns" value="Expressed in ovary"/>
</dbReference>
<evidence type="ECO:0000256" key="14">
    <source>
        <dbReference type="ARBA" id="ARBA00062102"/>
    </source>
</evidence>
<dbReference type="GO" id="GO:0004878">
    <property type="term" value="F:complement component C5a receptor activity"/>
    <property type="evidence" value="ECO:0007669"/>
    <property type="project" value="TreeGrafter"/>
</dbReference>
<keyword evidence="10" id="KW-0325">Glycoprotein</keyword>
<feature type="transmembrane region" description="Helical" evidence="18">
    <location>
        <begin position="68"/>
        <end position="89"/>
    </location>
</feature>
<dbReference type="Pfam" id="PF00001">
    <property type="entry name" value="7tm_1"/>
    <property type="match status" value="1"/>
</dbReference>
<gene>
    <name evidence="20" type="primary">C5AR2</name>
</gene>
<evidence type="ECO:0000256" key="9">
    <source>
        <dbReference type="ARBA" id="ARBA00023170"/>
    </source>
</evidence>
<dbReference type="GO" id="GO:0007204">
    <property type="term" value="P:positive regulation of cytosolic calcium ion concentration"/>
    <property type="evidence" value="ECO:0007669"/>
    <property type="project" value="TreeGrafter"/>
</dbReference>
<feature type="transmembrane region" description="Helical" evidence="18">
    <location>
        <begin position="304"/>
        <end position="323"/>
    </location>
</feature>
<proteinExistence type="inferred from homology"/>
<evidence type="ECO:0000256" key="15">
    <source>
        <dbReference type="ARBA" id="ARBA00068514"/>
    </source>
</evidence>
<keyword evidence="2" id="KW-1003">Cell membrane</keyword>
<feature type="domain" description="G-protein coupled receptors family 1 profile" evidence="19">
    <location>
        <begin position="81"/>
        <end position="320"/>
    </location>
</feature>
<dbReference type="STRING" id="9483.ENSCJAP00000021206"/>
<feature type="transmembrane region" description="Helical" evidence="18">
    <location>
        <begin position="101"/>
        <end position="123"/>
    </location>
</feature>
<dbReference type="FunCoup" id="F6RNG2">
    <property type="interactions" value="243"/>
</dbReference>
<evidence type="ECO:0000256" key="8">
    <source>
        <dbReference type="ARBA" id="ARBA00023157"/>
    </source>
</evidence>
<evidence type="ECO:0000256" key="18">
    <source>
        <dbReference type="SAM" id="Phobius"/>
    </source>
</evidence>
<dbReference type="PRINTS" id="PR00426">
    <property type="entry name" value="C5ANPHYLTXNR"/>
</dbReference>
<dbReference type="GeneTree" id="ENSGT01140000282544"/>
<comment type="subcellular location">
    <subcellularLocation>
        <location evidence="1">Cell membrane</location>
        <topology evidence="1">Multi-pass membrane protein</topology>
    </subcellularLocation>
</comment>
<dbReference type="SUPFAM" id="SSF81321">
    <property type="entry name" value="Family A G protein-coupled receptor-like"/>
    <property type="match status" value="1"/>
</dbReference>
<keyword evidence="21" id="KW-1185">Reference proteome</keyword>
<feature type="transmembrane region" description="Helical" evidence="18">
    <location>
        <begin position="234"/>
        <end position="254"/>
    </location>
</feature>
<keyword evidence="7 18" id="KW-0472">Membrane</keyword>
<dbReference type="InParanoid" id="F6RNG2"/>
<dbReference type="PANTHER" id="PTHR24225">
    <property type="entry name" value="CHEMOTACTIC RECEPTOR"/>
    <property type="match status" value="1"/>
</dbReference>
<keyword evidence="6" id="KW-0297">G-protein coupled receptor</keyword>
<dbReference type="InterPro" id="IPR017452">
    <property type="entry name" value="GPCR_Rhodpsn_7TM"/>
</dbReference>
<keyword evidence="11" id="KW-0807">Transducer</keyword>
<evidence type="ECO:0000259" key="19">
    <source>
        <dbReference type="PROSITE" id="PS50262"/>
    </source>
</evidence>
<organism evidence="20 21">
    <name type="scientific">Callithrix jacchus</name>
    <name type="common">White-tufted-ear marmoset</name>
    <name type="synonym">Simia Jacchus</name>
    <dbReference type="NCBI Taxonomy" id="9483"/>
    <lineage>
        <taxon>Eukaryota</taxon>
        <taxon>Metazoa</taxon>
        <taxon>Chordata</taxon>
        <taxon>Craniata</taxon>
        <taxon>Vertebrata</taxon>
        <taxon>Euteleostomi</taxon>
        <taxon>Mammalia</taxon>
        <taxon>Eutheria</taxon>
        <taxon>Euarchontoglires</taxon>
        <taxon>Primates</taxon>
        <taxon>Haplorrhini</taxon>
        <taxon>Platyrrhini</taxon>
        <taxon>Cebidae</taxon>
        <taxon>Callitrichinae</taxon>
        <taxon>Callithrix</taxon>
        <taxon>Callithrix</taxon>
    </lineage>
</organism>
<evidence type="ECO:0000256" key="2">
    <source>
        <dbReference type="ARBA" id="ARBA00022475"/>
    </source>
</evidence>
<dbReference type="Gene3D" id="1.20.1070.10">
    <property type="entry name" value="Rhodopsin 7-helix transmembrane proteins"/>
    <property type="match status" value="1"/>
</dbReference>
<evidence type="ECO:0000256" key="11">
    <source>
        <dbReference type="ARBA" id="ARBA00023224"/>
    </source>
</evidence>
<comment type="similarity">
    <text evidence="12">Belongs to the chemokine-like receptor (CMKLR) family.</text>
</comment>
<comment type="function">
    <text evidence="13">Receptor for the chemotactic and inflammatory C3a, C4a and C5a anaphylatoxin peptides and also for their dearginated forms ASP/C3adesArg, C4adesArg and C5adesArg respectively. Couples weakly to G(i)-mediated signaling pathways.</text>
</comment>
<dbReference type="eggNOG" id="ENOG502R35Z">
    <property type="taxonomic scope" value="Eukaryota"/>
</dbReference>
<evidence type="ECO:0000256" key="1">
    <source>
        <dbReference type="ARBA" id="ARBA00004651"/>
    </source>
</evidence>
<dbReference type="InterPro" id="IPR000276">
    <property type="entry name" value="GPCR_Rhodpsn"/>
</dbReference>
<reference evidence="20" key="1">
    <citation type="submission" date="2009-03" db="EMBL/GenBank/DDBJ databases">
        <authorList>
            <person name="Warren W."/>
            <person name="Ye L."/>
            <person name="Minx P."/>
            <person name="Worley K."/>
            <person name="Gibbs R."/>
            <person name="Wilson R.K."/>
        </authorList>
    </citation>
    <scope>NUCLEOTIDE SEQUENCE [LARGE SCALE GENOMIC DNA]</scope>
</reference>
<dbReference type="GO" id="GO:0009925">
    <property type="term" value="C:basal plasma membrane"/>
    <property type="evidence" value="ECO:0007669"/>
    <property type="project" value="Ensembl"/>
</dbReference>
<evidence type="ECO:0000256" key="7">
    <source>
        <dbReference type="ARBA" id="ARBA00023136"/>
    </source>
</evidence>
<evidence type="ECO:0000256" key="6">
    <source>
        <dbReference type="ARBA" id="ARBA00023040"/>
    </source>
</evidence>
<comment type="subunit">
    <text evidence="14">Interacts with C3 (the anaphylatoxin peptide C3a and the adipogenic hormone ASP); the interaction occurs with higher affinity for ASP, enhancing the phosphorylation and activation of GPR77, recruitment of ARRB2 to the cell surface and endocytosis of GRP77.</text>
</comment>
<dbReference type="FunFam" id="1.20.1070.10:FF:000296">
    <property type="entry name" value="C5a anaphylatoxin chemotactic receptor 2"/>
    <property type="match status" value="1"/>
</dbReference>
<dbReference type="GO" id="GO:0032720">
    <property type="term" value="P:negative regulation of tumor necrosis factor production"/>
    <property type="evidence" value="ECO:0007669"/>
    <property type="project" value="Ensembl"/>
</dbReference>
<dbReference type="HOGENOM" id="CLU_009579_8_0_1"/>
<dbReference type="Proteomes" id="UP000008225">
    <property type="component" value="Chromosome 22"/>
</dbReference>
<evidence type="ECO:0000256" key="5">
    <source>
        <dbReference type="ARBA" id="ARBA00022989"/>
    </source>
</evidence>
<dbReference type="GO" id="GO:0006954">
    <property type="term" value="P:inflammatory response"/>
    <property type="evidence" value="ECO:0007669"/>
    <property type="project" value="TreeGrafter"/>
</dbReference>
<dbReference type="GO" id="GO:0090024">
    <property type="term" value="P:negative regulation of neutrophil chemotaxis"/>
    <property type="evidence" value="ECO:0007669"/>
    <property type="project" value="Ensembl"/>
</dbReference>
<keyword evidence="8" id="KW-1015">Disulfide bond</keyword>
<dbReference type="GO" id="GO:0032677">
    <property type="term" value="P:regulation of interleukin-8 production"/>
    <property type="evidence" value="ECO:0007669"/>
    <property type="project" value="Ensembl"/>
</dbReference>
<keyword evidence="5 18" id="KW-1133">Transmembrane helix</keyword>
<dbReference type="PANTHER" id="PTHR24225:SF1">
    <property type="entry name" value="C5A ANAPHYLATOXIN CHEMOTACTIC RECEPTOR 2"/>
    <property type="match status" value="1"/>
</dbReference>